<gene>
    <name evidence="2" type="ORF">Tco_1093834</name>
</gene>
<comment type="caution">
    <text evidence="2">The sequence shown here is derived from an EMBL/GenBank/DDBJ whole genome shotgun (WGS) entry which is preliminary data.</text>
</comment>
<sequence>MSSEVIYAEDVQGEEISHTVVLEEKTAELDEGQAGSDLGKTPESRPPPEHEHMDEDQAGPSLRQSHEALAGPNPESMHDDFIAKVYPKVHESLKHTTEEHVHLENPLSSSGTLSSTKNLDDAFTFDDQFLNDKPIEEEPGKTTVETEVESMVTVPIHQASTPVPPLSIPIIDLSPPKPVSSQLQEPIIAATTKATTTALPLPPPPQ</sequence>
<protein>
    <submittedName>
        <fullName evidence="2">Uncharacterized protein</fullName>
    </submittedName>
</protein>
<reference evidence="2" key="2">
    <citation type="submission" date="2022-01" db="EMBL/GenBank/DDBJ databases">
        <authorList>
            <person name="Yamashiro T."/>
            <person name="Shiraishi A."/>
            <person name="Satake H."/>
            <person name="Nakayama K."/>
        </authorList>
    </citation>
    <scope>NUCLEOTIDE SEQUENCE</scope>
</reference>
<keyword evidence="3" id="KW-1185">Reference proteome</keyword>
<feature type="compositionally biased region" description="Basic and acidic residues" evidence="1">
    <location>
        <begin position="40"/>
        <end position="55"/>
    </location>
</feature>
<proteinExistence type="predicted"/>
<feature type="region of interest" description="Disordered" evidence="1">
    <location>
        <begin position="1"/>
        <end position="81"/>
    </location>
</feature>
<dbReference type="Proteomes" id="UP001151760">
    <property type="component" value="Unassembled WGS sequence"/>
</dbReference>
<accession>A0ABQ5IDV7</accession>
<feature type="region of interest" description="Disordered" evidence="1">
    <location>
        <begin position="95"/>
        <end position="116"/>
    </location>
</feature>
<evidence type="ECO:0000313" key="2">
    <source>
        <dbReference type="EMBL" id="GJT98316.1"/>
    </source>
</evidence>
<reference evidence="2" key="1">
    <citation type="journal article" date="2022" name="Int. J. Mol. Sci.">
        <title>Draft Genome of Tanacetum Coccineum: Genomic Comparison of Closely Related Tanacetum-Family Plants.</title>
        <authorList>
            <person name="Yamashiro T."/>
            <person name="Shiraishi A."/>
            <person name="Nakayama K."/>
            <person name="Satake H."/>
        </authorList>
    </citation>
    <scope>NUCLEOTIDE SEQUENCE</scope>
</reference>
<organism evidence="2 3">
    <name type="scientific">Tanacetum coccineum</name>
    <dbReference type="NCBI Taxonomy" id="301880"/>
    <lineage>
        <taxon>Eukaryota</taxon>
        <taxon>Viridiplantae</taxon>
        <taxon>Streptophyta</taxon>
        <taxon>Embryophyta</taxon>
        <taxon>Tracheophyta</taxon>
        <taxon>Spermatophyta</taxon>
        <taxon>Magnoliopsida</taxon>
        <taxon>eudicotyledons</taxon>
        <taxon>Gunneridae</taxon>
        <taxon>Pentapetalae</taxon>
        <taxon>asterids</taxon>
        <taxon>campanulids</taxon>
        <taxon>Asterales</taxon>
        <taxon>Asteraceae</taxon>
        <taxon>Asteroideae</taxon>
        <taxon>Anthemideae</taxon>
        <taxon>Anthemidinae</taxon>
        <taxon>Tanacetum</taxon>
    </lineage>
</organism>
<dbReference type="EMBL" id="BQNB010020663">
    <property type="protein sequence ID" value="GJT98316.1"/>
    <property type="molecule type" value="Genomic_DNA"/>
</dbReference>
<evidence type="ECO:0000313" key="3">
    <source>
        <dbReference type="Proteomes" id="UP001151760"/>
    </source>
</evidence>
<feature type="compositionally biased region" description="Basic and acidic residues" evidence="1">
    <location>
        <begin position="15"/>
        <end position="28"/>
    </location>
</feature>
<feature type="compositionally biased region" description="Polar residues" evidence="1">
    <location>
        <begin position="106"/>
        <end position="116"/>
    </location>
</feature>
<evidence type="ECO:0000256" key="1">
    <source>
        <dbReference type="SAM" id="MobiDB-lite"/>
    </source>
</evidence>
<name>A0ABQ5IDV7_9ASTR</name>